<evidence type="ECO:0000256" key="2">
    <source>
        <dbReference type="ARBA" id="ARBA00022737"/>
    </source>
</evidence>
<dbReference type="GeneID" id="111101973"/>
<dbReference type="AlphaFoldDB" id="A0A8B8AG49"/>
<feature type="domain" description="Impact N-terminal" evidence="4">
    <location>
        <begin position="309"/>
        <end position="413"/>
    </location>
</feature>
<dbReference type="InterPro" id="IPR023582">
    <property type="entry name" value="Impact"/>
</dbReference>
<dbReference type="InterPro" id="IPR020569">
    <property type="entry name" value="UPF0029_Impact_CS"/>
</dbReference>
<organism evidence="5 6">
    <name type="scientific">Crassostrea virginica</name>
    <name type="common">Eastern oyster</name>
    <dbReference type="NCBI Taxonomy" id="6565"/>
    <lineage>
        <taxon>Eukaryota</taxon>
        <taxon>Metazoa</taxon>
        <taxon>Spiralia</taxon>
        <taxon>Lophotrochozoa</taxon>
        <taxon>Mollusca</taxon>
        <taxon>Bivalvia</taxon>
        <taxon>Autobranchia</taxon>
        <taxon>Pteriomorphia</taxon>
        <taxon>Ostreida</taxon>
        <taxon>Ostreoidea</taxon>
        <taxon>Ostreidae</taxon>
        <taxon>Crassostrea</taxon>
    </lineage>
</organism>
<dbReference type="Gene3D" id="3.30.230.30">
    <property type="entry name" value="Impact, N-terminal domain"/>
    <property type="match status" value="1"/>
</dbReference>
<dbReference type="RefSeq" id="XP_022290336.1">
    <property type="nucleotide sequence ID" value="XM_022434628.1"/>
</dbReference>
<dbReference type="InterPro" id="IPR036956">
    <property type="entry name" value="Impact_N_sf"/>
</dbReference>
<sequence>MSGNRIYPYRPLLETPEVVASIKTNYGTSYKELGDILCMTDDRIWTCGYNSDSMRLYNMQGDLLQTVHAKYNDEPADIALTPAGNLLYTDFRDRSINVVLGANIQPFITLQGWGPRGMCSTSAGGLLVIMDSDNLEETKVVRYDGSTEKQCFQFDNHGQPLYSSGGNKYISENRNMDVCVADVVARAVVVVNQARNFRFRYDGSSLNNQVFNPAGIATDSEGCILTSDFKNHCVHILDQDGFLRSRITICLYTPWGLSLDSKDNLFNGNVYKDKVLVPRAEDVLLALDEEKEALGHIEVVTSEEKREKGNRFIANAAEAKTYGDVRRVYKKICSIPIHAQASHRILVYRFTDKDGKLIDGYMDDGEYGAGRNLLKHLEERRLNNVVCVVTRWYGGEHLGGMRFELMKDVATEAAQKLNP</sequence>
<dbReference type="PANTHER" id="PTHR16301">
    <property type="entry name" value="IMPACT-RELATED"/>
    <property type="match status" value="1"/>
</dbReference>
<dbReference type="GO" id="GO:0140469">
    <property type="term" value="P:GCN2-mediated signaling"/>
    <property type="evidence" value="ECO:0007669"/>
    <property type="project" value="TreeGrafter"/>
</dbReference>
<dbReference type="SUPFAM" id="SSF54211">
    <property type="entry name" value="Ribosomal protein S5 domain 2-like"/>
    <property type="match status" value="1"/>
</dbReference>
<keyword evidence="2" id="KW-0677">Repeat</keyword>
<dbReference type="Gene3D" id="2.120.10.30">
    <property type="entry name" value="TolB, C-terminal domain"/>
    <property type="match status" value="1"/>
</dbReference>
<dbReference type="InterPro" id="IPR001498">
    <property type="entry name" value="Impact_N"/>
</dbReference>
<dbReference type="InterPro" id="IPR001258">
    <property type="entry name" value="NHL_repeat"/>
</dbReference>
<evidence type="ECO:0000259" key="4">
    <source>
        <dbReference type="Pfam" id="PF01205"/>
    </source>
</evidence>
<proteinExistence type="inferred from homology"/>
<name>A0A8B8AG49_CRAVI</name>
<feature type="repeat" description="NHL" evidence="3">
    <location>
        <begin position="209"/>
        <end position="240"/>
    </location>
</feature>
<dbReference type="Pfam" id="PF01205">
    <property type="entry name" value="Impact_N"/>
    <property type="match status" value="1"/>
</dbReference>
<evidence type="ECO:0000256" key="3">
    <source>
        <dbReference type="PROSITE-ProRule" id="PRU00504"/>
    </source>
</evidence>
<reference evidence="6" key="1">
    <citation type="submission" date="2025-08" db="UniProtKB">
        <authorList>
            <consortium name="RefSeq"/>
        </authorList>
    </citation>
    <scope>IDENTIFICATION</scope>
    <source>
        <tissue evidence="6">Whole sample</tissue>
    </source>
</reference>
<dbReference type="PROSITE" id="PS51125">
    <property type="entry name" value="NHL"/>
    <property type="match status" value="1"/>
</dbReference>
<dbReference type="OrthoDB" id="423498at2759"/>
<dbReference type="PANTHER" id="PTHR16301:SF25">
    <property type="entry name" value="PROTEIN IMPACT"/>
    <property type="match status" value="1"/>
</dbReference>
<dbReference type="Proteomes" id="UP000694844">
    <property type="component" value="Chromosome 6"/>
</dbReference>
<dbReference type="KEGG" id="cvn:111101973"/>
<dbReference type="GO" id="GO:0005737">
    <property type="term" value="C:cytoplasm"/>
    <property type="evidence" value="ECO:0007669"/>
    <property type="project" value="TreeGrafter"/>
</dbReference>
<keyword evidence="5" id="KW-1185">Reference proteome</keyword>
<dbReference type="PROSITE" id="PS00910">
    <property type="entry name" value="UPF0029"/>
    <property type="match status" value="1"/>
</dbReference>
<dbReference type="SUPFAM" id="SSF101898">
    <property type="entry name" value="NHL repeat"/>
    <property type="match status" value="1"/>
</dbReference>
<dbReference type="InterPro" id="IPR020568">
    <property type="entry name" value="Ribosomal_Su5_D2-typ_SF"/>
</dbReference>
<evidence type="ECO:0000313" key="6">
    <source>
        <dbReference type="RefSeq" id="XP_022290336.1"/>
    </source>
</evidence>
<evidence type="ECO:0000313" key="5">
    <source>
        <dbReference type="Proteomes" id="UP000694844"/>
    </source>
</evidence>
<protein>
    <submittedName>
        <fullName evidence="6">Uncharacterized protein LOC111101973</fullName>
    </submittedName>
</protein>
<comment type="similarity">
    <text evidence="1">Belongs to the IMPACT family.</text>
</comment>
<dbReference type="InterPro" id="IPR011042">
    <property type="entry name" value="6-blade_b-propeller_TolB-like"/>
</dbReference>
<gene>
    <name evidence="6" type="primary">LOC111101973</name>
</gene>
<accession>A0A8B8AG49</accession>
<dbReference type="GO" id="GO:0006446">
    <property type="term" value="P:regulation of translational initiation"/>
    <property type="evidence" value="ECO:0007669"/>
    <property type="project" value="TreeGrafter"/>
</dbReference>
<evidence type="ECO:0000256" key="1">
    <source>
        <dbReference type="ARBA" id="ARBA00007665"/>
    </source>
</evidence>